<dbReference type="SUPFAM" id="SSF48452">
    <property type="entry name" value="TPR-like"/>
    <property type="match status" value="1"/>
</dbReference>
<evidence type="ECO:0000313" key="1">
    <source>
        <dbReference type="EMBL" id="AXY25844.1"/>
    </source>
</evidence>
<accession>A0A347WL87</accession>
<gene>
    <name evidence="1" type="ORF">CL176_07445</name>
</gene>
<name>A0A347WL87_9LACT</name>
<protein>
    <recommendedName>
        <fullName evidence="3">Tetratricopeptide repeat protein</fullName>
    </recommendedName>
</protein>
<dbReference type="AlphaFoldDB" id="A0A347WL87"/>
<organism evidence="1 2">
    <name type="scientific">Suicoccus acidiformans</name>
    <dbReference type="NCBI Taxonomy" id="2036206"/>
    <lineage>
        <taxon>Bacteria</taxon>
        <taxon>Bacillati</taxon>
        <taxon>Bacillota</taxon>
        <taxon>Bacilli</taxon>
        <taxon>Lactobacillales</taxon>
        <taxon>Aerococcaceae</taxon>
        <taxon>Suicoccus</taxon>
    </lineage>
</organism>
<proteinExistence type="predicted"/>
<dbReference type="KEGG" id="abae:CL176_07445"/>
<dbReference type="InterPro" id="IPR011990">
    <property type="entry name" value="TPR-like_helical_dom_sf"/>
</dbReference>
<evidence type="ECO:0008006" key="3">
    <source>
        <dbReference type="Google" id="ProtNLM"/>
    </source>
</evidence>
<dbReference type="EMBL" id="CP023434">
    <property type="protein sequence ID" value="AXY25844.1"/>
    <property type="molecule type" value="Genomic_DNA"/>
</dbReference>
<sequence>MRAEEIMRQMAYSLDQTEAIDILREYVEVEDLTDEDYQTLHEVALQLLQRGYIEAGEYLWLQLYHHTQRPEYALALAELYYKYQSLDTALLWLQQIPTAGLSPSLDQAKSYLSAEIYQAKGQGRAALKELNQLIRTYPRYYPAYALALEIHHDLGNSKDVETFLYTIETYFSDEMDIAEFKTLQVQYLLAQETINFPAIYDILESDAYPQDDAEALYLAAEVYVMAENYLLAEAKVDQSIALQPNYVDAHLLRLEIYQALENLSGIETELTWLTRTLPMDEPEVLTLVDIADEFALFTPELGALFEDHLLLMEDVEQLYSYLKLYVRQVGQIGDTNQAERLLHQVAPEQLTEGQLQYLLARLYKGTQRSEQAVDSYAYALSELLAEPSLVLELGELYIQQGEVAKAKDLLEQFNGTDYETEPLAQKIQEVERK</sequence>
<dbReference type="Gene3D" id="1.25.40.10">
    <property type="entry name" value="Tetratricopeptide repeat domain"/>
    <property type="match status" value="3"/>
</dbReference>
<reference evidence="1 2" key="1">
    <citation type="submission" date="2017-09" db="EMBL/GenBank/DDBJ databases">
        <title>Complete genome sequence of Oxytococcus suis strain ZY16052.</title>
        <authorList>
            <person name="Li F."/>
        </authorList>
    </citation>
    <scope>NUCLEOTIDE SEQUENCE [LARGE SCALE GENOMIC DNA]</scope>
    <source>
        <strain evidence="1 2">ZY16052</strain>
    </source>
</reference>
<keyword evidence="2" id="KW-1185">Reference proteome</keyword>
<evidence type="ECO:0000313" key="2">
    <source>
        <dbReference type="Proteomes" id="UP000263232"/>
    </source>
</evidence>
<dbReference type="Proteomes" id="UP000263232">
    <property type="component" value="Chromosome"/>
</dbReference>
<dbReference type="RefSeq" id="WP_118990744.1">
    <property type="nucleotide sequence ID" value="NZ_CP023434.1"/>
</dbReference>